<gene>
    <name evidence="1" type="ORF">CFK37_09205</name>
</gene>
<sequence length="65" mass="7520">MKHYTVTPNKDATTWFVKIEDVAPTEEYDKYDKAINAAVQIAEENSPSKLSILDKYHEVVETRTF</sequence>
<protein>
    <recommendedName>
        <fullName evidence="3">DUF2188 domain-containing protein</fullName>
    </recommendedName>
</protein>
<dbReference type="AlphaFoldDB" id="A0A220U2K0"/>
<organism evidence="1 2">
    <name type="scientific">Virgibacillus phasianinus</name>
    <dbReference type="NCBI Taxonomy" id="2017483"/>
    <lineage>
        <taxon>Bacteria</taxon>
        <taxon>Bacillati</taxon>
        <taxon>Bacillota</taxon>
        <taxon>Bacilli</taxon>
        <taxon>Bacillales</taxon>
        <taxon>Bacillaceae</taxon>
        <taxon>Virgibacillus</taxon>
    </lineage>
</organism>
<dbReference type="RefSeq" id="WP_089061580.1">
    <property type="nucleotide sequence ID" value="NZ_CP022315.1"/>
</dbReference>
<dbReference type="KEGG" id="vil:CFK37_09205"/>
<evidence type="ECO:0000313" key="1">
    <source>
        <dbReference type="EMBL" id="ASK62320.1"/>
    </source>
</evidence>
<reference evidence="1 2" key="1">
    <citation type="submission" date="2017-07" db="EMBL/GenBank/DDBJ databases">
        <title>Virgibacillus sp. LM2416.</title>
        <authorList>
            <person name="Tak E.J."/>
            <person name="Bae J.-W."/>
        </authorList>
    </citation>
    <scope>NUCLEOTIDE SEQUENCE [LARGE SCALE GENOMIC DNA]</scope>
    <source>
        <strain evidence="1 2">LM2416</strain>
    </source>
</reference>
<evidence type="ECO:0000313" key="2">
    <source>
        <dbReference type="Proteomes" id="UP000198312"/>
    </source>
</evidence>
<dbReference type="InterPro" id="IPR018691">
    <property type="entry name" value="DUF2188"/>
</dbReference>
<evidence type="ECO:0008006" key="3">
    <source>
        <dbReference type="Google" id="ProtNLM"/>
    </source>
</evidence>
<accession>A0A220U2K0</accession>
<keyword evidence="2" id="KW-1185">Reference proteome</keyword>
<dbReference type="Pfam" id="PF09954">
    <property type="entry name" value="DUF2188"/>
    <property type="match status" value="1"/>
</dbReference>
<dbReference type="OrthoDB" id="2428875at2"/>
<dbReference type="EMBL" id="CP022315">
    <property type="protein sequence ID" value="ASK62320.1"/>
    <property type="molecule type" value="Genomic_DNA"/>
</dbReference>
<proteinExistence type="predicted"/>
<dbReference type="Proteomes" id="UP000198312">
    <property type="component" value="Chromosome"/>
</dbReference>
<name>A0A220U2K0_9BACI</name>